<evidence type="ECO:0000256" key="3">
    <source>
        <dbReference type="PROSITE-ProRule" id="PRU00221"/>
    </source>
</evidence>
<dbReference type="InterPro" id="IPR020472">
    <property type="entry name" value="WD40_PAC1"/>
</dbReference>
<comment type="caution">
    <text evidence="5">The sequence shown here is derived from an EMBL/GenBank/DDBJ whole genome shotgun (WGS) entry which is preliminary data.</text>
</comment>
<reference evidence="5 6" key="1">
    <citation type="submission" date="2023-09" db="EMBL/GenBank/DDBJ databases">
        <title>Pangenome analysis of Batrachochytrium dendrobatidis and related Chytrids.</title>
        <authorList>
            <person name="Yacoub M.N."/>
            <person name="Stajich J.E."/>
            <person name="James T.Y."/>
        </authorList>
    </citation>
    <scope>NUCLEOTIDE SEQUENCE [LARGE SCALE GENOMIC DNA]</scope>
    <source>
        <strain evidence="5 6">JEL0888</strain>
    </source>
</reference>
<proteinExistence type="predicted"/>
<dbReference type="SMART" id="SM00320">
    <property type="entry name" value="WD40"/>
    <property type="match status" value="8"/>
</dbReference>
<evidence type="ECO:0000313" key="5">
    <source>
        <dbReference type="EMBL" id="KAL2911525.1"/>
    </source>
</evidence>
<feature type="repeat" description="WD" evidence="3">
    <location>
        <begin position="78"/>
        <end position="120"/>
    </location>
</feature>
<sequence length="408" mass="43805">MNTERDTVEQPDDGDFLAEDEVAHVVEDEGAEPMSEDDDAGGASAEDDDDIDEDGEGAEGSAAGGEEIAFVDDSVQGFFDHREPVYAVSLHPSDPTLAASGGGDDRSYLWRIDTGDKVFDLGVHTDSVVAVRFSSDGQFVASGGMDGKLFVFRVDTGKLVQTLEGPSEITWIDWHPKGNVILAGSEDGSVWMWQIPSGNCMNVFTGHVEPVTCGQFTPDGKLIITGSADGSLIIWDPKTATALHRFTPQDSRFHQSAITALAINKDSTLILSASQDGTARLLHINGRILASLDSHQDSVEAAGFSNHLPYAATGSVDGKINIWDITSMRLRQSVQHEDAVIKLQWHQNAPLLTSCSSDMTVRSWDGRSGECLKIWRGHQSPILDFSVRGDGGVVLTGSDDGTALVFQA</sequence>
<dbReference type="Gene3D" id="2.130.10.10">
    <property type="entry name" value="YVTN repeat-like/Quinoprotein amine dehydrogenase"/>
    <property type="match status" value="1"/>
</dbReference>
<evidence type="ECO:0000256" key="1">
    <source>
        <dbReference type="ARBA" id="ARBA00022574"/>
    </source>
</evidence>
<feature type="region of interest" description="Disordered" evidence="4">
    <location>
        <begin position="1"/>
        <end position="65"/>
    </location>
</feature>
<dbReference type="SUPFAM" id="SSF50978">
    <property type="entry name" value="WD40 repeat-like"/>
    <property type="match status" value="1"/>
</dbReference>
<dbReference type="InterPro" id="IPR015943">
    <property type="entry name" value="WD40/YVTN_repeat-like_dom_sf"/>
</dbReference>
<protein>
    <submittedName>
        <fullName evidence="5">60S ribosomal subunit assembly or modification protein</fullName>
    </submittedName>
</protein>
<feature type="repeat" description="WD" evidence="3">
    <location>
        <begin position="204"/>
        <end position="245"/>
    </location>
</feature>
<dbReference type="InterPro" id="IPR036322">
    <property type="entry name" value="WD40_repeat_dom_sf"/>
</dbReference>
<dbReference type="InterPro" id="IPR001680">
    <property type="entry name" value="WD40_rpt"/>
</dbReference>
<dbReference type="Pfam" id="PF00400">
    <property type="entry name" value="WD40"/>
    <property type="match status" value="8"/>
</dbReference>
<dbReference type="PRINTS" id="PR00320">
    <property type="entry name" value="GPROTEINBRPT"/>
</dbReference>
<feature type="repeat" description="WD" evidence="3">
    <location>
        <begin position="121"/>
        <end position="162"/>
    </location>
</feature>
<feature type="compositionally biased region" description="Acidic residues" evidence="4">
    <location>
        <begin position="9"/>
        <end position="20"/>
    </location>
</feature>
<name>A0ABR4MW79_9FUNG</name>
<keyword evidence="6" id="KW-1185">Reference proteome</keyword>
<dbReference type="EMBL" id="JADGIZ020000104">
    <property type="protein sequence ID" value="KAL2911525.1"/>
    <property type="molecule type" value="Genomic_DNA"/>
</dbReference>
<keyword evidence="1 3" id="KW-0853">WD repeat</keyword>
<dbReference type="PANTHER" id="PTHR19857">
    <property type="entry name" value="MITOCHONDRIAL DIVISION PROTEIN 1-RELATED"/>
    <property type="match status" value="1"/>
</dbReference>
<dbReference type="PROSITE" id="PS50294">
    <property type="entry name" value="WD_REPEATS_REGION"/>
    <property type="match status" value="5"/>
</dbReference>
<dbReference type="Proteomes" id="UP001527925">
    <property type="component" value="Unassembled WGS sequence"/>
</dbReference>
<evidence type="ECO:0000256" key="4">
    <source>
        <dbReference type="SAM" id="MobiDB-lite"/>
    </source>
</evidence>
<dbReference type="PROSITE" id="PS00678">
    <property type="entry name" value="WD_REPEATS_1"/>
    <property type="match status" value="1"/>
</dbReference>
<gene>
    <name evidence="5" type="primary">SQT1</name>
    <name evidence="5" type="ORF">HK105_209014</name>
</gene>
<dbReference type="CDD" id="cd00200">
    <property type="entry name" value="WD40"/>
    <property type="match status" value="1"/>
</dbReference>
<dbReference type="InterPro" id="IPR051179">
    <property type="entry name" value="WD_repeat_multifunction"/>
</dbReference>
<organism evidence="5 6">
    <name type="scientific">Polyrhizophydium stewartii</name>
    <dbReference type="NCBI Taxonomy" id="2732419"/>
    <lineage>
        <taxon>Eukaryota</taxon>
        <taxon>Fungi</taxon>
        <taxon>Fungi incertae sedis</taxon>
        <taxon>Chytridiomycota</taxon>
        <taxon>Chytridiomycota incertae sedis</taxon>
        <taxon>Chytridiomycetes</taxon>
        <taxon>Rhizophydiales</taxon>
        <taxon>Rhizophydiales incertae sedis</taxon>
        <taxon>Polyrhizophydium</taxon>
    </lineage>
</organism>
<feature type="repeat" description="WD" evidence="3">
    <location>
        <begin position="333"/>
        <end position="374"/>
    </location>
</feature>
<feature type="repeat" description="WD" evidence="3">
    <location>
        <begin position="172"/>
        <end position="203"/>
    </location>
</feature>
<feature type="repeat" description="WD" evidence="3">
    <location>
        <begin position="251"/>
        <end position="281"/>
    </location>
</feature>
<accession>A0ABR4MW79</accession>
<feature type="repeat" description="WD" evidence="3">
    <location>
        <begin position="375"/>
        <end position="408"/>
    </location>
</feature>
<dbReference type="PANTHER" id="PTHR19857:SF8">
    <property type="entry name" value="ANGIO-ASSOCIATED MIGRATORY CELL PROTEIN"/>
    <property type="match status" value="1"/>
</dbReference>
<feature type="repeat" description="WD" evidence="3">
    <location>
        <begin position="292"/>
        <end position="333"/>
    </location>
</feature>
<dbReference type="InterPro" id="IPR019775">
    <property type="entry name" value="WD40_repeat_CS"/>
</dbReference>
<keyword evidence="2" id="KW-0677">Repeat</keyword>
<feature type="compositionally biased region" description="Acidic residues" evidence="4">
    <location>
        <begin position="28"/>
        <end position="57"/>
    </location>
</feature>
<evidence type="ECO:0000256" key="2">
    <source>
        <dbReference type="ARBA" id="ARBA00022737"/>
    </source>
</evidence>
<dbReference type="PROSITE" id="PS50082">
    <property type="entry name" value="WD_REPEATS_2"/>
    <property type="match status" value="8"/>
</dbReference>
<evidence type="ECO:0000313" key="6">
    <source>
        <dbReference type="Proteomes" id="UP001527925"/>
    </source>
</evidence>